<comment type="subcellular location">
    <subcellularLocation>
        <location evidence="1 9">Secreted</location>
    </subcellularLocation>
</comment>
<feature type="non-terminal residue" evidence="11">
    <location>
        <position position="64"/>
    </location>
</feature>
<dbReference type="CDD" id="cd00272">
    <property type="entry name" value="Chemokine_CC"/>
    <property type="match status" value="1"/>
</dbReference>
<feature type="domain" description="Chemokine interleukin-8-like" evidence="10">
    <location>
        <begin position="3"/>
        <end position="61"/>
    </location>
</feature>
<evidence type="ECO:0000256" key="5">
    <source>
        <dbReference type="ARBA" id="ARBA00022525"/>
    </source>
</evidence>
<dbReference type="InterPro" id="IPR000827">
    <property type="entry name" value="Chemokine_CC_CS"/>
</dbReference>
<dbReference type="Gene3D" id="2.40.50.40">
    <property type="match status" value="1"/>
</dbReference>
<dbReference type="EMBL" id="KN127006">
    <property type="protein sequence ID" value="KFU94564.1"/>
    <property type="molecule type" value="Genomic_DNA"/>
</dbReference>
<dbReference type="InterPro" id="IPR036048">
    <property type="entry name" value="Interleukin_8-like_sf"/>
</dbReference>
<dbReference type="InterPro" id="IPR001811">
    <property type="entry name" value="Chemokine_IL8-like_dom"/>
</dbReference>
<keyword evidence="3 9" id="KW-0145">Chemotaxis</keyword>
<dbReference type="PANTHER" id="PTHR12015">
    <property type="entry name" value="SMALL INDUCIBLE CYTOKINE A"/>
    <property type="match status" value="1"/>
</dbReference>
<dbReference type="GO" id="GO:0005615">
    <property type="term" value="C:extracellular space"/>
    <property type="evidence" value="ECO:0007669"/>
    <property type="project" value="UniProtKB-KW"/>
</dbReference>
<dbReference type="Proteomes" id="UP000031515">
    <property type="component" value="Unassembled WGS sequence"/>
</dbReference>
<dbReference type="FunFam" id="2.40.50.40:FF:000012">
    <property type="entry name" value="C-C motif chemokine"/>
    <property type="match status" value="1"/>
</dbReference>
<dbReference type="AlphaFoldDB" id="A0A093BPY1"/>
<keyword evidence="4 9" id="KW-0202">Cytokine</keyword>
<evidence type="ECO:0000256" key="8">
    <source>
        <dbReference type="ARBA" id="ARBA00023198"/>
    </source>
</evidence>
<evidence type="ECO:0000256" key="9">
    <source>
        <dbReference type="RuleBase" id="RU361150"/>
    </source>
</evidence>
<dbReference type="Pfam" id="PF00048">
    <property type="entry name" value="IL8"/>
    <property type="match status" value="1"/>
</dbReference>
<dbReference type="GO" id="GO:0070098">
    <property type="term" value="P:chemokine-mediated signaling pathway"/>
    <property type="evidence" value="ECO:0007669"/>
    <property type="project" value="TreeGrafter"/>
</dbReference>
<evidence type="ECO:0000256" key="1">
    <source>
        <dbReference type="ARBA" id="ARBA00004613"/>
    </source>
</evidence>
<evidence type="ECO:0000313" key="11">
    <source>
        <dbReference type="EMBL" id="KFU94564.1"/>
    </source>
</evidence>
<feature type="non-terminal residue" evidence="11">
    <location>
        <position position="1"/>
    </location>
</feature>
<keyword evidence="6" id="KW-0732">Signal</keyword>
<dbReference type="PROSITE" id="PS00472">
    <property type="entry name" value="SMALL_CYTOKINES_CC"/>
    <property type="match status" value="1"/>
</dbReference>
<dbReference type="GO" id="GO:0030335">
    <property type="term" value="P:positive regulation of cell migration"/>
    <property type="evidence" value="ECO:0007669"/>
    <property type="project" value="TreeGrafter"/>
</dbReference>
<dbReference type="SUPFAM" id="SSF54117">
    <property type="entry name" value="Interleukin 8-like chemokines"/>
    <property type="match status" value="1"/>
</dbReference>
<evidence type="ECO:0000256" key="7">
    <source>
        <dbReference type="ARBA" id="ARBA00023157"/>
    </source>
</evidence>
<organism evidence="11 12">
    <name type="scientific">Chaetura pelagica</name>
    <name type="common">Chimney swift</name>
    <name type="synonym">Hirundo pelagica</name>
    <dbReference type="NCBI Taxonomy" id="8897"/>
    <lineage>
        <taxon>Eukaryota</taxon>
        <taxon>Metazoa</taxon>
        <taxon>Chordata</taxon>
        <taxon>Craniata</taxon>
        <taxon>Vertebrata</taxon>
        <taxon>Euteleostomi</taxon>
        <taxon>Archelosauria</taxon>
        <taxon>Archosauria</taxon>
        <taxon>Dinosauria</taxon>
        <taxon>Saurischia</taxon>
        <taxon>Theropoda</taxon>
        <taxon>Coelurosauria</taxon>
        <taxon>Aves</taxon>
        <taxon>Neognathae</taxon>
        <taxon>Neoaves</taxon>
        <taxon>Strisores</taxon>
        <taxon>Apodiformes</taxon>
        <taxon>Apodidae</taxon>
        <taxon>Apodinae</taxon>
        <taxon>Chaetura</taxon>
    </lineage>
</organism>
<keyword evidence="12" id="KW-1185">Reference proteome</keyword>
<evidence type="ECO:0000256" key="3">
    <source>
        <dbReference type="ARBA" id="ARBA00022500"/>
    </source>
</evidence>
<proteinExistence type="inferred from homology"/>
<evidence type="ECO:0000256" key="4">
    <source>
        <dbReference type="ARBA" id="ARBA00022514"/>
    </source>
</evidence>
<dbReference type="InterPro" id="IPR039809">
    <property type="entry name" value="Chemokine_b/g/d"/>
</dbReference>
<sequence>FSPMKCCLSYINSPLRLANLKGFYRTPMECPLPAVVFETGKGMEVCANPKKTWVKEAVEELQKK</sequence>
<comment type="similarity">
    <text evidence="2 9">Belongs to the intercrine beta (chemokine CC) family.</text>
</comment>
<reference evidence="12" key="2">
    <citation type="journal article" date="2014" name="Science">
        <title>Comparative genomics reveals insights into avian genome evolution and adaptation.</title>
        <authorList>
            <consortium name="Avian Genome Consortium"/>
            <person name="Zhang G."/>
            <person name="Li C."/>
            <person name="Li Q."/>
            <person name="Li B."/>
            <person name="Larkin D.M."/>
            <person name="Lee C."/>
            <person name="Storz J.F."/>
            <person name="Antunes A."/>
            <person name="Greenwold M.J."/>
            <person name="Meredith R.W."/>
            <person name="Odeen A."/>
            <person name="Cui J."/>
            <person name="Zhou Q."/>
            <person name="Xu L."/>
            <person name="Pan H."/>
            <person name="Wang Z."/>
            <person name="Jin L."/>
            <person name="Zhang P."/>
            <person name="Hu H."/>
            <person name="Yang W."/>
            <person name="Hu J."/>
            <person name="Xiao J."/>
            <person name="Yang Z."/>
            <person name="Liu Y."/>
            <person name="Xie Q."/>
            <person name="Yu H."/>
            <person name="Lian J."/>
            <person name="Wen P."/>
            <person name="Zhang F."/>
            <person name="Li H."/>
            <person name="Zeng Y."/>
            <person name="Xiong Z."/>
            <person name="Liu S."/>
            <person name="Zhou L."/>
            <person name="Huang Z."/>
            <person name="An N."/>
            <person name="Wang J."/>
            <person name="Zheng Q."/>
            <person name="Xiong Y."/>
            <person name="Wang G."/>
            <person name="Wang B."/>
            <person name="Wang J."/>
            <person name="Fan Y."/>
            <person name="da Fonseca R.R."/>
            <person name="Alfaro-Nunez A."/>
            <person name="Schubert M."/>
            <person name="Orlando L."/>
            <person name="Mourier T."/>
            <person name="Howard J.T."/>
            <person name="Ganapathy G."/>
            <person name="Pfenning A."/>
            <person name="Whitney O."/>
            <person name="Rivas M.V."/>
            <person name="Hara E."/>
            <person name="Smith J."/>
            <person name="Farre M."/>
            <person name="Narayan J."/>
            <person name="Slavov G."/>
            <person name="Romanov M.N."/>
            <person name="Borges R."/>
            <person name="Machado J.P."/>
            <person name="Khan I."/>
            <person name="Springer M.S."/>
            <person name="Gatesy J."/>
            <person name="Hoffmann F.G."/>
            <person name="Opazo J.C."/>
            <person name="Hastad O."/>
            <person name="Sawyer R.H."/>
            <person name="Kim H."/>
            <person name="Kim K.W."/>
            <person name="Kim H.J."/>
            <person name="Cho S."/>
            <person name="Li N."/>
            <person name="Huang Y."/>
            <person name="Bruford M.W."/>
            <person name="Zhan X."/>
            <person name="Dixon A."/>
            <person name="Bertelsen M.F."/>
            <person name="Derryberry E."/>
            <person name="Warren W."/>
            <person name="Wilson R.K."/>
            <person name="Li S."/>
            <person name="Ray D.A."/>
            <person name="Green R.E."/>
            <person name="O'Brien S.J."/>
            <person name="Griffin D."/>
            <person name="Johnson W.E."/>
            <person name="Haussler D."/>
            <person name="Ryder O.A."/>
            <person name="Willerslev E."/>
            <person name="Graves G.R."/>
            <person name="Alstrom P."/>
            <person name="Fjeldsa J."/>
            <person name="Mindell D.P."/>
            <person name="Edwards S.V."/>
            <person name="Braun E.L."/>
            <person name="Rahbek C."/>
            <person name="Burt D.W."/>
            <person name="Houde P."/>
            <person name="Zhang Y."/>
            <person name="Yang H."/>
            <person name="Wang J."/>
            <person name="Jarvis E.D."/>
            <person name="Gilbert M.T."/>
            <person name="Wang J."/>
        </authorList>
    </citation>
    <scope>NUCLEOTIDE SEQUENCE [LARGE SCALE GENOMIC DNA]</scope>
</reference>
<reference evidence="11 12" key="1">
    <citation type="submission" date="2013-08" db="EMBL/GenBank/DDBJ databases">
        <title>Genome evolution of avian class.</title>
        <authorList>
            <person name="Zhang G."/>
            <person name="Li C."/>
        </authorList>
    </citation>
    <scope>NUCLEOTIDE SEQUENCE [LARGE SCALE GENOMIC DNA]</scope>
    <source>
        <strain evidence="11">M959</strain>
    </source>
</reference>
<evidence type="ECO:0000313" key="12">
    <source>
        <dbReference type="Proteomes" id="UP000031515"/>
    </source>
</evidence>
<evidence type="ECO:0000256" key="6">
    <source>
        <dbReference type="ARBA" id="ARBA00022729"/>
    </source>
</evidence>
<keyword evidence="8" id="KW-0395">Inflammatory response</keyword>
<dbReference type="PANTHER" id="PTHR12015:SF103">
    <property type="entry name" value="C-C MOTIF CHEMOKINE 4-RELATED"/>
    <property type="match status" value="1"/>
</dbReference>
<accession>A0A093BPY1</accession>
<name>A0A093BPY1_CHAPE</name>
<dbReference type="GO" id="GO:0006954">
    <property type="term" value="P:inflammatory response"/>
    <property type="evidence" value="ECO:0007669"/>
    <property type="project" value="UniProtKB-KW"/>
</dbReference>
<evidence type="ECO:0000259" key="10">
    <source>
        <dbReference type="SMART" id="SM00199"/>
    </source>
</evidence>
<dbReference type="GO" id="GO:0048020">
    <property type="term" value="F:CCR chemokine receptor binding"/>
    <property type="evidence" value="ECO:0007669"/>
    <property type="project" value="TreeGrafter"/>
</dbReference>
<dbReference type="GO" id="GO:0048245">
    <property type="term" value="P:eosinophil chemotaxis"/>
    <property type="evidence" value="ECO:0007669"/>
    <property type="project" value="TreeGrafter"/>
</dbReference>
<protein>
    <recommendedName>
        <fullName evidence="9">C-C motif chemokine</fullName>
    </recommendedName>
</protein>
<dbReference type="GO" id="GO:0061844">
    <property type="term" value="P:antimicrobial humoral immune response mediated by antimicrobial peptide"/>
    <property type="evidence" value="ECO:0007669"/>
    <property type="project" value="TreeGrafter"/>
</dbReference>
<evidence type="ECO:0000256" key="2">
    <source>
        <dbReference type="ARBA" id="ARBA00010868"/>
    </source>
</evidence>
<keyword evidence="7" id="KW-1015">Disulfide bond</keyword>
<gene>
    <name evidence="11" type="ORF">M959_01231</name>
</gene>
<dbReference type="GO" id="GO:0008009">
    <property type="term" value="F:chemokine activity"/>
    <property type="evidence" value="ECO:0007669"/>
    <property type="project" value="InterPro"/>
</dbReference>
<keyword evidence="5 9" id="KW-0964">Secreted</keyword>
<dbReference type="SMART" id="SM00199">
    <property type="entry name" value="SCY"/>
    <property type="match status" value="1"/>
</dbReference>